<proteinExistence type="inferred from homology"/>
<feature type="transmembrane region" description="Helical" evidence="8">
    <location>
        <begin position="40"/>
        <end position="58"/>
    </location>
</feature>
<evidence type="ECO:0000256" key="1">
    <source>
        <dbReference type="ARBA" id="ARBA00004651"/>
    </source>
</evidence>
<dbReference type="KEGG" id="cxe:FOB82_12970"/>
<dbReference type="PANTHER" id="PTHR32309">
    <property type="entry name" value="TYROSINE-PROTEIN KINASE"/>
    <property type="match status" value="1"/>
</dbReference>
<feature type="domain" description="Polysaccharide chain length determinant N-terminal" evidence="9">
    <location>
        <begin position="22"/>
        <end position="119"/>
    </location>
</feature>
<dbReference type="GO" id="GO:0004713">
    <property type="term" value="F:protein tyrosine kinase activity"/>
    <property type="evidence" value="ECO:0007669"/>
    <property type="project" value="TreeGrafter"/>
</dbReference>
<sequence>MKISKVSDEHFSNYNMLPNGNEEIDLFGLISVLWAAKIKIVGVILFFACIGFLVSFVLPQKWTSSAVVTPAESVQWSELNKELSKLHVLGVDFDINRDSAFALFIKKFQSVNSLNEYMRSSPYVMEIIKKNNISALELHRAIVELSKNMKSIDDNASKKNDKSSLYVSWTLSFTAPTSKEAHDVLSGYINYVSSLVVRDLMEDIRNKLEVKTNVEKEILALDEIKIRNQLNADIRRLNYSLEVANAAGEKKPVYSNGQIMKDDPDIPVTRGAEGI</sequence>
<keyword evidence="6 8" id="KW-0472">Membrane</keyword>
<reference evidence="10 11" key="1">
    <citation type="submission" date="2019-11" db="EMBL/GenBank/DDBJ databases">
        <title>FDA dAtabase for Regulatory Grade micrObial Sequences (FDA-ARGOS): Supporting development and validation of Infectious Disease Dx tests.</title>
        <authorList>
            <person name="Kerrigan L."/>
            <person name="Long C."/>
            <person name="Tallon L."/>
            <person name="Sadzewicz L."/>
            <person name="Vavikolanu K."/>
            <person name="Mehta A."/>
            <person name="Aluvathingal J."/>
            <person name="Nadendla S."/>
            <person name="Yan Y."/>
            <person name="Sichtig H."/>
        </authorList>
    </citation>
    <scope>NUCLEOTIDE SEQUENCE [LARGE SCALE GENOMIC DNA]</scope>
    <source>
        <strain evidence="10 11">FDAARGOS_674</strain>
        <plasmid evidence="10 11">unnamed4</plasmid>
    </source>
</reference>
<evidence type="ECO:0000256" key="3">
    <source>
        <dbReference type="ARBA" id="ARBA00022475"/>
    </source>
</evidence>
<feature type="non-terminal residue" evidence="10">
    <location>
        <position position="275"/>
    </location>
</feature>
<evidence type="ECO:0000259" key="9">
    <source>
        <dbReference type="Pfam" id="PF02706"/>
    </source>
</evidence>
<dbReference type="InterPro" id="IPR003856">
    <property type="entry name" value="LPS_length_determ_N"/>
</dbReference>
<evidence type="ECO:0000313" key="11">
    <source>
        <dbReference type="Proteomes" id="UP000426857"/>
    </source>
</evidence>
<keyword evidence="5 8" id="KW-1133">Transmembrane helix</keyword>
<accession>A0A6B8TJP2</accession>
<name>A0A6B8TJP2_9CORY</name>
<comment type="subcellular location">
    <subcellularLocation>
        <location evidence="1">Cell membrane</location>
        <topology evidence="1">Multi-pass membrane protein</topology>
    </subcellularLocation>
</comment>
<evidence type="ECO:0000256" key="7">
    <source>
        <dbReference type="SAM" id="MobiDB-lite"/>
    </source>
</evidence>
<evidence type="ECO:0000313" key="10">
    <source>
        <dbReference type="EMBL" id="QGS35994.1"/>
    </source>
</evidence>
<keyword evidence="3" id="KW-1003">Cell membrane</keyword>
<evidence type="ECO:0000256" key="8">
    <source>
        <dbReference type="SAM" id="Phobius"/>
    </source>
</evidence>
<dbReference type="RefSeq" id="WP_155871095.1">
    <property type="nucleotide sequence ID" value="NZ_CP046326.1"/>
</dbReference>
<dbReference type="InterPro" id="IPR050445">
    <property type="entry name" value="Bact_polysacc_biosynth/exp"/>
</dbReference>
<dbReference type="AlphaFoldDB" id="A0A6B8TJP2"/>
<evidence type="ECO:0000256" key="2">
    <source>
        <dbReference type="ARBA" id="ARBA00006683"/>
    </source>
</evidence>
<organism evidence="10 11">
    <name type="scientific">Corynebacterium xerosis</name>
    <dbReference type="NCBI Taxonomy" id="1725"/>
    <lineage>
        <taxon>Bacteria</taxon>
        <taxon>Bacillati</taxon>
        <taxon>Actinomycetota</taxon>
        <taxon>Actinomycetes</taxon>
        <taxon>Mycobacteriales</taxon>
        <taxon>Corynebacteriaceae</taxon>
        <taxon>Corynebacterium</taxon>
    </lineage>
</organism>
<evidence type="ECO:0000256" key="5">
    <source>
        <dbReference type="ARBA" id="ARBA00022989"/>
    </source>
</evidence>
<comment type="similarity">
    <text evidence="2">Belongs to the CpsC/CapA family.</text>
</comment>
<keyword evidence="10" id="KW-0614">Plasmid</keyword>
<dbReference type="PANTHER" id="PTHR32309:SF13">
    <property type="entry name" value="FERRIC ENTEROBACTIN TRANSPORT PROTEIN FEPE"/>
    <property type="match status" value="1"/>
</dbReference>
<dbReference type="SUPFAM" id="SSF160355">
    <property type="entry name" value="Bacterial polysaccharide co-polymerase-like"/>
    <property type="match status" value="1"/>
</dbReference>
<gene>
    <name evidence="10" type="primary">fepE</name>
    <name evidence="10" type="ORF">FOB82_12970</name>
</gene>
<dbReference type="Proteomes" id="UP000426857">
    <property type="component" value="Plasmid unnamed4"/>
</dbReference>
<evidence type="ECO:0000256" key="6">
    <source>
        <dbReference type="ARBA" id="ARBA00023136"/>
    </source>
</evidence>
<protein>
    <submittedName>
        <fullName evidence="10">LPS O-antigen length regulator</fullName>
    </submittedName>
</protein>
<dbReference type="NCBIfam" id="NF007699">
    <property type="entry name" value="PRK10381.1"/>
    <property type="match status" value="1"/>
</dbReference>
<geneLocation type="plasmid" evidence="10">
    <name>unnamed4</name>
</geneLocation>
<dbReference type="Gene3D" id="3.30.1890.10">
    <property type="entry name" value="FepE-like"/>
    <property type="match status" value="1"/>
</dbReference>
<dbReference type="EMBL" id="CP046326">
    <property type="protein sequence ID" value="QGS35994.1"/>
    <property type="molecule type" value="Genomic_DNA"/>
</dbReference>
<feature type="region of interest" description="Disordered" evidence="7">
    <location>
        <begin position="255"/>
        <end position="275"/>
    </location>
</feature>
<evidence type="ECO:0000256" key="4">
    <source>
        <dbReference type="ARBA" id="ARBA00022692"/>
    </source>
</evidence>
<keyword evidence="4 8" id="KW-0812">Transmembrane</keyword>
<dbReference type="Pfam" id="PF02706">
    <property type="entry name" value="Wzz"/>
    <property type="match status" value="1"/>
</dbReference>
<dbReference type="GO" id="GO:0005886">
    <property type="term" value="C:plasma membrane"/>
    <property type="evidence" value="ECO:0007669"/>
    <property type="project" value="UniProtKB-SubCell"/>
</dbReference>